<feature type="region of interest" description="Disordered" evidence="10">
    <location>
        <begin position="136"/>
        <end position="178"/>
    </location>
</feature>
<keyword evidence="7" id="KW-0326">Glycosidase</keyword>
<dbReference type="EMBL" id="CP058905">
    <property type="protein sequence ID" value="QLJ97055.1"/>
    <property type="molecule type" value="Genomic_DNA"/>
</dbReference>
<reference evidence="13" key="1">
    <citation type="submission" date="2020-08" db="EMBL/GenBank/DDBJ databases">
        <title>A bifunctional nitrone conjugated secondary metabolite targeting the ribosome.</title>
        <authorList>
            <person name="Limbrick E.M."/>
            <person name="Graf M."/>
            <person name="Derewacz D.K."/>
            <person name="Nguyen F."/>
            <person name="Spraggins J.M."/>
            <person name="Wieland M."/>
            <person name="Ynigez-Gutierrez A.E."/>
            <person name="Reisman B.J."/>
            <person name="Zinshteyn B."/>
            <person name="McCulloch K."/>
            <person name="Iverson T.M."/>
            <person name="Green R."/>
            <person name="Wilson D.N."/>
            <person name="Bachmann B.O."/>
        </authorList>
    </citation>
    <scope>NUCLEOTIDE SEQUENCE</scope>
    <source>
        <strain evidence="13">Africana</strain>
    </source>
</reference>
<proteinExistence type="inferred from homology"/>
<accession>A0A7D5YD43</accession>
<dbReference type="UniPathway" id="UPA00114"/>
<dbReference type="InterPro" id="IPR012291">
    <property type="entry name" value="CBM2_carb-bd_dom_sf"/>
</dbReference>
<evidence type="ECO:0000256" key="1">
    <source>
        <dbReference type="ARBA" id="ARBA00000681"/>
    </source>
</evidence>
<feature type="domain" description="CBM2" evidence="11">
    <location>
        <begin position="78"/>
        <end position="178"/>
    </location>
</feature>
<dbReference type="InterPro" id="IPR013320">
    <property type="entry name" value="ConA-like_dom_sf"/>
</dbReference>
<dbReference type="PROSITE" id="PS51761">
    <property type="entry name" value="GH11_3"/>
    <property type="match status" value="1"/>
</dbReference>
<evidence type="ECO:0000313" key="13">
    <source>
        <dbReference type="EMBL" id="QLJ97055.1"/>
    </source>
</evidence>
<dbReference type="InterPro" id="IPR033123">
    <property type="entry name" value="GH11_dom"/>
</dbReference>
<keyword evidence="6" id="KW-0119">Carbohydrate metabolism</keyword>
<comment type="caution">
    <text evidence="9">Lacks conserved residue(s) required for the propagation of feature annotation.</text>
</comment>
<keyword evidence="8" id="KW-0624">Polysaccharide degradation</keyword>
<dbReference type="InterPro" id="IPR001137">
    <property type="entry name" value="Glyco_hydro_11"/>
</dbReference>
<dbReference type="GO" id="GO:0030247">
    <property type="term" value="F:polysaccharide binding"/>
    <property type="evidence" value="ECO:0007669"/>
    <property type="project" value="UniProtKB-UniRule"/>
</dbReference>
<evidence type="ECO:0000256" key="6">
    <source>
        <dbReference type="ARBA" id="ARBA00023277"/>
    </source>
</evidence>
<evidence type="ECO:0000256" key="9">
    <source>
        <dbReference type="PROSITE-ProRule" id="PRU01097"/>
    </source>
</evidence>
<organism evidence="13">
    <name type="scientific">Micromonospora carbonacea</name>
    <dbReference type="NCBI Taxonomy" id="47853"/>
    <lineage>
        <taxon>Bacteria</taxon>
        <taxon>Bacillati</taxon>
        <taxon>Actinomycetota</taxon>
        <taxon>Actinomycetes</taxon>
        <taxon>Micromonosporales</taxon>
        <taxon>Micromonosporaceae</taxon>
        <taxon>Micromonospora</taxon>
    </lineage>
</organism>
<evidence type="ECO:0000256" key="4">
    <source>
        <dbReference type="ARBA" id="ARBA00022651"/>
    </source>
</evidence>
<evidence type="ECO:0000256" key="10">
    <source>
        <dbReference type="SAM" id="MobiDB-lite"/>
    </source>
</evidence>
<dbReference type="PROSITE" id="PS51173">
    <property type="entry name" value="CBM2"/>
    <property type="match status" value="1"/>
</dbReference>
<dbReference type="GO" id="GO:0045493">
    <property type="term" value="P:xylan catabolic process"/>
    <property type="evidence" value="ECO:0007669"/>
    <property type="project" value="UniProtKB-UniPathway"/>
</dbReference>
<dbReference type="InterPro" id="IPR008965">
    <property type="entry name" value="CBM2/CBM3_carb-bd_dom_sf"/>
</dbReference>
<keyword evidence="5 13" id="KW-0378">Hydrolase</keyword>
<dbReference type="InterPro" id="IPR001919">
    <property type="entry name" value="CBD2"/>
</dbReference>
<dbReference type="Gene3D" id="2.60.40.290">
    <property type="match status" value="1"/>
</dbReference>
<gene>
    <name evidence="13" type="ORF">HZU44_19595</name>
</gene>
<evidence type="ECO:0000259" key="11">
    <source>
        <dbReference type="PROSITE" id="PS51173"/>
    </source>
</evidence>
<comment type="catalytic activity">
    <reaction evidence="1">
        <text>Endohydrolysis of (1-&gt;4)-beta-D-xylosidic linkages in xylans.</text>
        <dbReference type="EC" id="3.2.1.8"/>
    </reaction>
</comment>
<dbReference type="Pfam" id="PF00457">
    <property type="entry name" value="Glyco_hydro_11"/>
    <property type="match status" value="1"/>
</dbReference>
<dbReference type="PROSITE" id="PS00777">
    <property type="entry name" value="GH11_2"/>
    <property type="match status" value="1"/>
</dbReference>
<dbReference type="GO" id="GO:0031176">
    <property type="term" value="F:endo-1,4-beta-xylanase activity"/>
    <property type="evidence" value="ECO:0007669"/>
    <property type="project" value="UniProtKB-EC"/>
</dbReference>
<dbReference type="PANTHER" id="PTHR46828">
    <property type="entry name" value="ENDO-1,4-BETA-XYLANASE A-RELATED"/>
    <property type="match status" value="1"/>
</dbReference>
<evidence type="ECO:0000256" key="2">
    <source>
        <dbReference type="ARBA" id="ARBA00004851"/>
    </source>
</evidence>
<protein>
    <recommendedName>
        <fullName evidence="3">endo-1,4-beta-xylanase</fullName>
        <ecNumber evidence="3">3.2.1.8</ecNumber>
    </recommendedName>
</protein>
<name>A0A7D5YD43_9ACTN</name>
<evidence type="ECO:0000259" key="12">
    <source>
        <dbReference type="PROSITE" id="PS51761"/>
    </source>
</evidence>
<dbReference type="AlphaFoldDB" id="A0A7D5YD43"/>
<evidence type="ECO:0000256" key="8">
    <source>
        <dbReference type="ARBA" id="ARBA00023326"/>
    </source>
</evidence>
<evidence type="ECO:0000256" key="3">
    <source>
        <dbReference type="ARBA" id="ARBA00012590"/>
    </source>
</evidence>
<dbReference type="EC" id="3.2.1.8" evidence="3"/>
<keyword evidence="4" id="KW-0858">Xylan degradation</keyword>
<dbReference type="SUPFAM" id="SSF49384">
    <property type="entry name" value="Carbohydrate-binding domain"/>
    <property type="match status" value="1"/>
</dbReference>
<dbReference type="SUPFAM" id="SSF49899">
    <property type="entry name" value="Concanavalin A-like lectins/glucanases"/>
    <property type="match status" value="1"/>
</dbReference>
<evidence type="ECO:0000256" key="5">
    <source>
        <dbReference type="ARBA" id="ARBA00022801"/>
    </source>
</evidence>
<dbReference type="PANTHER" id="PTHR46828:SF2">
    <property type="entry name" value="ENDO-1,4-BETA-XYLANASE A-RELATED"/>
    <property type="match status" value="1"/>
</dbReference>
<sequence length="178" mass="18912">MPPVCSGRPGCSERRHQDLRPVLEQPKRTGGTINAGAHCDAWASKGMRLGSHDYQIMATEGYQSSGNSNITLGGSSTPGPTPTGCTATLSAGEQWADRYNLDVAVPGSSNWTVTMNVPSPAKIIASWNISASHPTARQLGRQAQRQRQQLGRHDPAQRQPDLAGGLAQRELTRTAGTG</sequence>
<comment type="pathway">
    <text evidence="2">Glycan degradation; xylan degradation.</text>
</comment>
<feature type="compositionally biased region" description="Low complexity" evidence="10">
    <location>
        <begin position="136"/>
        <end position="149"/>
    </location>
</feature>
<feature type="domain" description="GH11" evidence="12">
    <location>
        <begin position="1"/>
        <end position="73"/>
    </location>
</feature>
<comment type="similarity">
    <text evidence="9">Belongs to the glycosyl hydrolase 11 (cellulase G) family.</text>
</comment>
<dbReference type="InterPro" id="IPR013319">
    <property type="entry name" value="GH11/12"/>
</dbReference>
<dbReference type="Gene3D" id="2.60.120.180">
    <property type="match status" value="1"/>
</dbReference>
<evidence type="ECO:0000256" key="7">
    <source>
        <dbReference type="ARBA" id="ARBA00023295"/>
    </source>
</evidence>
<dbReference type="InterPro" id="IPR033119">
    <property type="entry name" value="GH11_AS_2"/>
</dbReference>